<dbReference type="SUPFAM" id="SSF81296">
    <property type="entry name" value="E set domains"/>
    <property type="match status" value="1"/>
</dbReference>
<evidence type="ECO:0000259" key="6">
    <source>
        <dbReference type="Pfam" id="PF08244"/>
    </source>
</evidence>
<dbReference type="SMART" id="SM00640">
    <property type="entry name" value="Glyco_32"/>
    <property type="match status" value="1"/>
</dbReference>
<dbReference type="GO" id="GO:0005987">
    <property type="term" value="P:sucrose catabolic process"/>
    <property type="evidence" value="ECO:0007669"/>
    <property type="project" value="TreeGrafter"/>
</dbReference>
<dbReference type="Pfam" id="PF08244">
    <property type="entry name" value="Glyco_hydro_32C"/>
    <property type="match status" value="1"/>
</dbReference>
<dbReference type="InterPro" id="IPR018053">
    <property type="entry name" value="Glyco_hydro_32_AS"/>
</dbReference>
<evidence type="ECO:0000256" key="3">
    <source>
        <dbReference type="ARBA" id="ARBA00023295"/>
    </source>
</evidence>
<evidence type="ECO:0000313" key="8">
    <source>
        <dbReference type="Proteomes" id="UP000239187"/>
    </source>
</evidence>
<dbReference type="InterPro" id="IPR023296">
    <property type="entry name" value="Glyco_hydro_beta-prop_sf"/>
</dbReference>
<dbReference type="Gene3D" id="2.60.120.560">
    <property type="entry name" value="Exo-inulinase, domain 1"/>
    <property type="match status" value="1"/>
</dbReference>
<dbReference type="InterPro" id="IPR001362">
    <property type="entry name" value="Glyco_hydro_32"/>
</dbReference>
<feature type="signal peptide" evidence="4">
    <location>
        <begin position="1"/>
        <end position="31"/>
    </location>
</feature>
<dbReference type="InterPro" id="IPR013148">
    <property type="entry name" value="Glyco_hydro_32_N"/>
</dbReference>
<keyword evidence="2 7" id="KW-0378">Hydrolase</keyword>
<keyword evidence="3" id="KW-0326">Glycosidase</keyword>
<dbReference type="Gene3D" id="2.60.40.10">
    <property type="entry name" value="Immunoglobulins"/>
    <property type="match status" value="1"/>
</dbReference>
<dbReference type="GO" id="GO:0004575">
    <property type="term" value="F:sucrose alpha-glucosidase activity"/>
    <property type="evidence" value="ECO:0007669"/>
    <property type="project" value="TreeGrafter"/>
</dbReference>
<evidence type="ECO:0000256" key="2">
    <source>
        <dbReference type="ARBA" id="ARBA00022801"/>
    </source>
</evidence>
<dbReference type="SUPFAM" id="SSF75005">
    <property type="entry name" value="Arabinanase/levansucrase/invertase"/>
    <property type="match status" value="2"/>
</dbReference>
<dbReference type="RefSeq" id="WP_208739365.1">
    <property type="nucleotide sequence ID" value="NZ_CP024915.1"/>
</dbReference>
<dbReference type="PANTHER" id="PTHR42800:SF1">
    <property type="entry name" value="EXOINULINASE INUD (AFU_ORTHOLOGUE AFUA_5G00480)"/>
    <property type="match status" value="1"/>
</dbReference>
<name>A0A2L0UG61_9MICC</name>
<evidence type="ECO:0000259" key="5">
    <source>
        <dbReference type="Pfam" id="PF00251"/>
    </source>
</evidence>
<dbReference type="InterPro" id="IPR014756">
    <property type="entry name" value="Ig_E-set"/>
</dbReference>
<dbReference type="Gene3D" id="2.115.10.20">
    <property type="entry name" value="Glycosyl hydrolase domain, family 43"/>
    <property type="match status" value="2"/>
</dbReference>
<dbReference type="InterPro" id="IPR013320">
    <property type="entry name" value="ConA-like_dom_sf"/>
</dbReference>
<evidence type="ECO:0000256" key="4">
    <source>
        <dbReference type="SAM" id="SignalP"/>
    </source>
</evidence>
<evidence type="ECO:0000256" key="1">
    <source>
        <dbReference type="ARBA" id="ARBA00009902"/>
    </source>
</evidence>
<dbReference type="InterPro" id="IPR013783">
    <property type="entry name" value="Ig-like_fold"/>
</dbReference>
<proteinExistence type="inferred from homology"/>
<dbReference type="PANTHER" id="PTHR42800">
    <property type="entry name" value="EXOINULINASE INUD (AFU_ORTHOLOGUE AFUA_5G00480)"/>
    <property type="match status" value="1"/>
</dbReference>
<feature type="domain" description="Glycosyl hydrolase family 32 N-terminal" evidence="5">
    <location>
        <begin position="630"/>
        <end position="706"/>
    </location>
</feature>
<dbReference type="EMBL" id="CP024915">
    <property type="protein sequence ID" value="AUZ88216.1"/>
    <property type="molecule type" value="Genomic_DNA"/>
</dbReference>
<organism evidence="7 8">
    <name type="scientific">Arthrobacter agilis</name>
    <dbReference type="NCBI Taxonomy" id="37921"/>
    <lineage>
        <taxon>Bacteria</taxon>
        <taxon>Bacillati</taxon>
        <taxon>Actinomycetota</taxon>
        <taxon>Actinomycetes</taxon>
        <taxon>Micrococcales</taxon>
        <taxon>Micrococcaceae</taxon>
        <taxon>Arthrobacter</taxon>
    </lineage>
</organism>
<dbReference type="Pfam" id="PF00251">
    <property type="entry name" value="Glyco_hydro_32N"/>
    <property type="match status" value="2"/>
</dbReference>
<dbReference type="CDD" id="cd18622">
    <property type="entry name" value="GH32_Inu-like"/>
    <property type="match status" value="1"/>
</dbReference>
<accession>A0A2L0UG61</accession>
<dbReference type="PROSITE" id="PS00609">
    <property type="entry name" value="GLYCOSYL_HYDROL_F32"/>
    <property type="match status" value="1"/>
</dbReference>
<dbReference type="Proteomes" id="UP000239187">
    <property type="component" value="Chromosome"/>
</dbReference>
<dbReference type="GO" id="GO:0005737">
    <property type="term" value="C:cytoplasm"/>
    <property type="evidence" value="ECO:0007669"/>
    <property type="project" value="TreeGrafter"/>
</dbReference>
<dbReference type="InterPro" id="IPR013189">
    <property type="entry name" value="Glyco_hydro_32_C"/>
</dbReference>
<evidence type="ECO:0000313" key="7">
    <source>
        <dbReference type="EMBL" id="AUZ88216.1"/>
    </source>
</evidence>
<comment type="similarity">
    <text evidence="1">Belongs to the glycosyl hydrolase 32 family.</text>
</comment>
<gene>
    <name evidence="7" type="ORF">CVO76_11645</name>
</gene>
<sequence>MKSGTRSQTLTAGVLAALAASLLAASAPALAEEAPVDPATQQYRPFIHFSPEKNWMNDPNGMVYYKGEYHLFFQHNPFGTTWGNMSWGHATSTDLLQWEEQPLAIPQTVNTEGVAIEDIFSGSIVVDETNSSGFGTAEDPPLVAVYTSAYTGAHPTLAGRQAQSLAYSTDEGQTWTKYEGNPVLDRNSANFRDPKVFRYDGPAGSYWVMTTVEAADHKVVLYKSDNLKDWTHLSDFGPANSTAGIWECPDLFPIAVDGDPNNIKWVMVVNLNPGAVAGGSGGQYFVGDFDGITFTSDTTEPVDSIPDGTTFAGFNDGTYNGWTADNEPGNWKNGPWSDTPAPGALPGQLTVSGYSGAGLINGFNDGDWPVGTIESPTFTVGSQDHINFLVGGGNHPHVPGGQLENDPAPGTLLFNGFEYAQGTLTDQGWSIDGDFEAARNPSTAGGENSIGTGRINTFEAGPNGDNNVGTLTSPEFTIDNSNLSFLVGGGRRTDGTLQAELVIDGQVVHTATGKNSGSLNWENWDVSAYLGKQATLRIVDNASGGWGHLTFDHVVLGDEPAQIRSDETSVNLVVDGEVVRTATGNNSETLDWTSWNVSEFEGRQASIKVVDNNRGGWGHILADEFMFSDEPATSRLENYDWLDWGKDYYAAVSFSNAPDNKRIMLGWMSNWDYANDIPTSTWRSAMALPREVSLTETADGPRLVQKVVDQIDTLREDDAAYTTGPRKIAEGTETLPVTGDVVQVDAVFSPGDAESFGLSVLGDGTEATKIGYNAETSRLFVDRTNSGNEGFHPAFSSIEDAPVPLKDGRVAMRIYVDRASVEVFADDGLTTVTDQVFPNTGANQIGLFSQGGFATLESLTVTPLTPAMWHGAVPPKPEDKATTAPGMAKLSVDHGKDKGPHDGNYTVNMNLEAGENGSNFTLYENGEQIHTQKLAWNTSQSQSAAVDITNRAPGKYVYTGVLENSKGATETTKQTVVVQKPKK</sequence>
<dbReference type="SUPFAM" id="SSF49899">
    <property type="entry name" value="Concanavalin A-like lectins/glucanases"/>
    <property type="match status" value="1"/>
</dbReference>
<reference evidence="7 8" key="1">
    <citation type="submission" date="2017-11" db="EMBL/GenBank/DDBJ databases">
        <title>Draft genome of Arthrobacter agilis strain UMCV2, a plant growth-promoting rhizobacterium and biocontrol capacity of phytopathogenic fungi.</title>
        <authorList>
            <person name="Martinez-Camara R."/>
            <person name="Santoyo G."/>
            <person name="Moreno-Hagelsieb G."/>
            <person name="Valencia-Cantero E."/>
        </authorList>
    </citation>
    <scope>NUCLEOTIDE SEQUENCE [LARGE SCALE GENOMIC DNA]</scope>
    <source>
        <strain evidence="7 8">UMCV2</strain>
    </source>
</reference>
<feature type="domain" description="Glycosyl hydrolase family 32 N-terminal" evidence="5">
    <location>
        <begin position="48"/>
        <end position="303"/>
    </location>
</feature>
<feature type="chain" id="PRO_5014610398" evidence="4">
    <location>
        <begin position="32"/>
        <end position="983"/>
    </location>
</feature>
<keyword evidence="4" id="KW-0732">Signal</keyword>
<dbReference type="AlphaFoldDB" id="A0A2L0UG61"/>
<protein>
    <submittedName>
        <fullName evidence="7">Glycosyl hydrolase family 32</fullName>
    </submittedName>
</protein>
<feature type="domain" description="Glycosyl hydrolase family 32 C-terminal" evidence="6">
    <location>
        <begin position="711"/>
        <end position="862"/>
    </location>
</feature>